<dbReference type="AlphaFoldDB" id="A0A1S9RL97"/>
<evidence type="ECO:0000256" key="1">
    <source>
        <dbReference type="SAM" id="MobiDB-lite"/>
    </source>
</evidence>
<comment type="caution">
    <text evidence="2">The sequence shown here is derived from an EMBL/GenBank/DDBJ whole genome shotgun (WGS) entry which is preliminary data.</text>
</comment>
<gene>
    <name evidence="2" type="ORF">PEBR_24477</name>
</gene>
<feature type="region of interest" description="Disordered" evidence="1">
    <location>
        <begin position="460"/>
        <end position="480"/>
    </location>
</feature>
<feature type="compositionally biased region" description="Low complexity" evidence="1">
    <location>
        <begin position="460"/>
        <end position="477"/>
    </location>
</feature>
<feature type="compositionally biased region" description="Basic and acidic residues" evidence="1">
    <location>
        <begin position="127"/>
        <end position="136"/>
    </location>
</feature>
<dbReference type="Gene3D" id="1.25.40.10">
    <property type="entry name" value="Tetratricopeptide repeat domain"/>
    <property type="match status" value="1"/>
</dbReference>
<dbReference type="InterPro" id="IPR011990">
    <property type="entry name" value="TPR-like_helical_dom_sf"/>
</dbReference>
<organism evidence="2 3">
    <name type="scientific">Penicillium brasilianum</name>
    <dbReference type="NCBI Taxonomy" id="104259"/>
    <lineage>
        <taxon>Eukaryota</taxon>
        <taxon>Fungi</taxon>
        <taxon>Dikarya</taxon>
        <taxon>Ascomycota</taxon>
        <taxon>Pezizomycotina</taxon>
        <taxon>Eurotiomycetes</taxon>
        <taxon>Eurotiomycetidae</taxon>
        <taxon>Eurotiales</taxon>
        <taxon>Aspergillaceae</taxon>
        <taxon>Penicillium</taxon>
    </lineage>
</organism>
<feature type="region of interest" description="Disordered" evidence="1">
    <location>
        <begin position="94"/>
        <end position="136"/>
    </location>
</feature>
<name>A0A1S9RL97_PENBI</name>
<reference evidence="3" key="1">
    <citation type="submission" date="2015-09" db="EMBL/GenBank/DDBJ databases">
        <authorList>
            <person name="Fill T.P."/>
            <person name="Baretta J.F."/>
            <person name="de Almeida L.G."/>
            <person name="Rocha M."/>
            <person name="de Souza D.H."/>
            <person name="Malavazi I."/>
            <person name="Cerdeira L.T."/>
            <person name="Hong H."/>
            <person name="Samborskyy M."/>
            <person name="de Vasconcelos A.T."/>
            <person name="Leadlay P."/>
            <person name="Rodrigues-Filho E."/>
        </authorList>
    </citation>
    <scope>NUCLEOTIDE SEQUENCE [LARGE SCALE GENOMIC DNA]</scope>
    <source>
        <strain evidence="3">LaBioMMi 136</strain>
    </source>
</reference>
<protein>
    <submittedName>
        <fullName evidence="2">Uncharacterized protein</fullName>
    </submittedName>
</protein>
<evidence type="ECO:0000313" key="3">
    <source>
        <dbReference type="Proteomes" id="UP000190744"/>
    </source>
</evidence>
<accession>A0A1S9RL97</accession>
<dbReference type="SUPFAM" id="SSF81901">
    <property type="entry name" value="HCP-like"/>
    <property type="match status" value="1"/>
</dbReference>
<evidence type="ECO:0000313" key="2">
    <source>
        <dbReference type="EMBL" id="OOQ86136.1"/>
    </source>
</evidence>
<dbReference type="Proteomes" id="UP000190744">
    <property type="component" value="Unassembled WGS sequence"/>
</dbReference>
<dbReference type="EMBL" id="LJBN01000155">
    <property type="protein sequence ID" value="OOQ86136.1"/>
    <property type="molecule type" value="Genomic_DNA"/>
</dbReference>
<feature type="compositionally biased region" description="Polar residues" evidence="1">
    <location>
        <begin position="94"/>
        <end position="109"/>
    </location>
</feature>
<proteinExistence type="predicted"/>
<sequence>MGVIVLPRKRTQRQTSAFSNSAAIFRAKLPPTHLLRSRLLTPAHIASFMSRPSAALQQWLHFRQSLSHTSPMLNLRTSNPLTPATRLALTTARNGINNSRRPFHTTQYRPSKARRESARPAPALRRKKEDSEAGKDAIRATEDGFGLLNTKGFYMDPLSVKIDKLVPHFLLVSRSIYDEASRDGLLPGISFRTFEDTAIKLFKSVRGTPNPHIIRSISTGKRISNDTGKAILKLTRLLPDVDAVFRIGFPASSSYGAVREWIISACALAGARQPIVLSLARSITWTKTTVRTKWTDLVEQFSDEGFPPAMVLHAKILAMRGEYEKAFELMEKRVLPFLSPTRRKPSLFNDITMGDLFESPWRVYALLHASYDAHFDSPESRQKSDDATRIAALEYNDPQALIEYASLKMNEKDYEKYEECMCQAATTCEPNAILYLANYYYHTFHGRYPTAGERAALAKAKAQGQPAPTIPTPSSTSETKANPTIFTTALNWVSSFFNQSMPREDYRKLAMDWYALGFHSGIPQAAFMLALMAREQGDELDGSVFMDRASEDLEKDPEFAKKIQELRDNWCDPEYVPRLSSKMLAVR</sequence>